<dbReference type="PANTHER" id="PTHR47618">
    <property type="entry name" value="BIFUNCTIONAL OLIGORIBONUCLEASE AND PAP PHOSPHATASE NRNA"/>
    <property type="match status" value="1"/>
</dbReference>
<dbReference type="InterPro" id="IPR051319">
    <property type="entry name" value="Oligoribo/pAp-PDE_c-di-AMP_PDE"/>
</dbReference>
<sequence length="324" mass="36116">MIKLTTVIEAIKKSDNYLIVGHVDPDGDCIGSMFALKWGLERLQKKALVLLTEPLDKIYDYLNISRDDYLIQDEDDIQGLSWSNPNIISLDTGSKERLGNNKDLVDDYYTINIDHHIDNTLYGDLNYVDKDSAATGEIVYQILEKLGIKVEKKIGTAIITALVGDTGGFSYQNTKPEILRLTSDLMESGVDLYTVNRALFASYSFESLKLKGMVFSKARRTFDGRISYFVLTQEMINKSGASFKDTSGLVNFARDIKGVEVGILFQEKSDNEIKVNFRSNNYCPVNEIAAEFGGGGHPRAAGCTINNTLGNAIKMVLKKVKKYV</sequence>
<dbReference type="InterPro" id="IPR003156">
    <property type="entry name" value="DHHA1_dom"/>
</dbReference>
<name>B8CW74_HALOH</name>
<dbReference type="PANTHER" id="PTHR47618:SF1">
    <property type="entry name" value="BIFUNCTIONAL OLIGORIBONUCLEASE AND PAP PHOSPHATASE NRNA"/>
    <property type="match status" value="1"/>
</dbReference>
<dbReference type="SUPFAM" id="SSF64182">
    <property type="entry name" value="DHH phosphoesterases"/>
    <property type="match status" value="1"/>
</dbReference>
<dbReference type="InterPro" id="IPR038763">
    <property type="entry name" value="DHH_sf"/>
</dbReference>
<dbReference type="Gene3D" id="3.90.1640.10">
    <property type="entry name" value="inorganic pyrophosphatase (n-terminal core)"/>
    <property type="match status" value="1"/>
</dbReference>
<gene>
    <name evidence="3" type="ordered locus">Hore_07860</name>
</gene>
<evidence type="ECO:0000259" key="2">
    <source>
        <dbReference type="Pfam" id="PF02272"/>
    </source>
</evidence>
<dbReference type="Pfam" id="PF01368">
    <property type="entry name" value="DHH"/>
    <property type="match status" value="1"/>
</dbReference>
<proteinExistence type="predicted"/>
<dbReference type="OrthoDB" id="9803668at2"/>
<evidence type="ECO:0000313" key="4">
    <source>
        <dbReference type="Proteomes" id="UP000000719"/>
    </source>
</evidence>
<accession>B8CW74</accession>
<dbReference type="KEGG" id="hor:Hore_07860"/>
<evidence type="ECO:0000259" key="1">
    <source>
        <dbReference type="Pfam" id="PF01368"/>
    </source>
</evidence>
<dbReference type="Proteomes" id="UP000000719">
    <property type="component" value="Chromosome"/>
</dbReference>
<dbReference type="InterPro" id="IPR001667">
    <property type="entry name" value="DDH_dom"/>
</dbReference>
<feature type="domain" description="DDH" evidence="1">
    <location>
        <begin position="18"/>
        <end position="160"/>
    </location>
</feature>
<dbReference type="STRING" id="373903.Hore_07860"/>
<organism evidence="3 4">
    <name type="scientific">Halothermothrix orenii (strain H 168 / OCM 544 / DSM 9562)</name>
    <dbReference type="NCBI Taxonomy" id="373903"/>
    <lineage>
        <taxon>Bacteria</taxon>
        <taxon>Bacillati</taxon>
        <taxon>Bacillota</taxon>
        <taxon>Clostridia</taxon>
        <taxon>Halanaerobiales</taxon>
        <taxon>Halothermotrichaceae</taxon>
        <taxon>Halothermothrix</taxon>
    </lineage>
</organism>
<feature type="domain" description="DHHA1" evidence="2">
    <location>
        <begin position="231"/>
        <end position="323"/>
    </location>
</feature>
<dbReference type="eggNOG" id="COG0618">
    <property type="taxonomic scope" value="Bacteria"/>
</dbReference>
<keyword evidence="4" id="KW-1185">Reference proteome</keyword>
<dbReference type="Gene3D" id="3.10.310.30">
    <property type="match status" value="1"/>
</dbReference>
<protein>
    <submittedName>
        <fullName evidence="3">Phosphoesterase RecJ domain protein</fullName>
    </submittedName>
</protein>
<dbReference type="EMBL" id="CP001098">
    <property type="protein sequence ID" value="ACL69543.1"/>
    <property type="molecule type" value="Genomic_DNA"/>
</dbReference>
<dbReference type="Pfam" id="PF02272">
    <property type="entry name" value="DHHA1"/>
    <property type="match status" value="1"/>
</dbReference>
<dbReference type="AlphaFoldDB" id="B8CW74"/>
<evidence type="ECO:0000313" key="3">
    <source>
        <dbReference type="EMBL" id="ACL69543.1"/>
    </source>
</evidence>
<dbReference type="RefSeq" id="WP_012635731.1">
    <property type="nucleotide sequence ID" value="NC_011899.1"/>
</dbReference>
<dbReference type="GO" id="GO:0003676">
    <property type="term" value="F:nucleic acid binding"/>
    <property type="evidence" value="ECO:0007669"/>
    <property type="project" value="InterPro"/>
</dbReference>
<dbReference type="HOGENOM" id="CLU_039720_0_0_9"/>
<reference evidence="3 4" key="1">
    <citation type="journal article" date="2009" name="PLoS ONE">
        <title>Genome analysis of the anaerobic thermohalophilic bacterium Halothermothrix orenii.</title>
        <authorList>
            <person name="Mavromatis K."/>
            <person name="Ivanova N."/>
            <person name="Anderson I."/>
            <person name="Lykidis A."/>
            <person name="Hooper S.D."/>
            <person name="Sun H."/>
            <person name="Kunin V."/>
            <person name="Lapidus A."/>
            <person name="Hugenholtz P."/>
            <person name="Patel B."/>
            <person name="Kyrpides N.C."/>
        </authorList>
    </citation>
    <scope>NUCLEOTIDE SEQUENCE [LARGE SCALE GENOMIC DNA]</scope>
    <source>
        <strain evidence="4">H 168 / OCM 544 / DSM 9562</strain>
    </source>
</reference>